<evidence type="ECO:0000256" key="4">
    <source>
        <dbReference type="ARBA" id="ARBA00023163"/>
    </source>
</evidence>
<dbReference type="OrthoDB" id="9803735at2"/>
<accession>A0A1P8KJE0</accession>
<evidence type="ECO:0000256" key="1">
    <source>
        <dbReference type="ARBA" id="ARBA00009437"/>
    </source>
</evidence>
<comment type="similarity">
    <text evidence="1">Belongs to the LysR transcriptional regulatory family.</text>
</comment>
<dbReference type="InterPro" id="IPR036388">
    <property type="entry name" value="WH-like_DNA-bd_sf"/>
</dbReference>
<keyword evidence="2" id="KW-0805">Transcription regulation</keyword>
<dbReference type="PANTHER" id="PTHR30126:SF64">
    <property type="entry name" value="HTH-TYPE TRANSCRIPTIONAL REGULATOR CITR"/>
    <property type="match status" value="1"/>
</dbReference>
<dbReference type="KEGG" id="alp:LPB137_01785"/>
<keyword evidence="3" id="KW-0238">DNA-binding</keyword>
<dbReference type="GO" id="GO:0000976">
    <property type="term" value="F:transcription cis-regulatory region binding"/>
    <property type="evidence" value="ECO:0007669"/>
    <property type="project" value="TreeGrafter"/>
</dbReference>
<dbReference type="PANTHER" id="PTHR30126">
    <property type="entry name" value="HTH-TYPE TRANSCRIPTIONAL REGULATOR"/>
    <property type="match status" value="1"/>
</dbReference>
<dbReference type="STRING" id="1850254.LPB137_01785"/>
<dbReference type="SUPFAM" id="SSF53850">
    <property type="entry name" value="Periplasmic binding protein-like II"/>
    <property type="match status" value="1"/>
</dbReference>
<evidence type="ECO:0000313" key="7">
    <source>
        <dbReference type="Proteomes" id="UP000186074"/>
    </source>
</evidence>
<dbReference type="EMBL" id="CP019070">
    <property type="protein sequence ID" value="APW64660.1"/>
    <property type="molecule type" value="Genomic_DNA"/>
</dbReference>
<dbReference type="Proteomes" id="UP000186074">
    <property type="component" value="Chromosome"/>
</dbReference>
<dbReference type="InterPro" id="IPR000847">
    <property type="entry name" value="LysR_HTH_N"/>
</dbReference>
<dbReference type="Pfam" id="PF03466">
    <property type="entry name" value="LysR_substrate"/>
    <property type="match status" value="1"/>
</dbReference>
<proteinExistence type="inferred from homology"/>
<dbReference type="Pfam" id="PF00126">
    <property type="entry name" value="HTH_1"/>
    <property type="match status" value="1"/>
</dbReference>
<organism evidence="6 7">
    <name type="scientific">Poseidonibacter parvus</name>
    <dbReference type="NCBI Taxonomy" id="1850254"/>
    <lineage>
        <taxon>Bacteria</taxon>
        <taxon>Pseudomonadati</taxon>
        <taxon>Campylobacterota</taxon>
        <taxon>Epsilonproteobacteria</taxon>
        <taxon>Campylobacterales</taxon>
        <taxon>Arcobacteraceae</taxon>
        <taxon>Poseidonibacter</taxon>
    </lineage>
</organism>
<dbReference type="PRINTS" id="PR00039">
    <property type="entry name" value="HTHLYSR"/>
</dbReference>
<evidence type="ECO:0000313" key="6">
    <source>
        <dbReference type="EMBL" id="APW64660.1"/>
    </source>
</evidence>
<evidence type="ECO:0000256" key="3">
    <source>
        <dbReference type="ARBA" id="ARBA00023125"/>
    </source>
</evidence>
<sequence>MLTDFAKLETFLTVVREKSFSKASAKLGISQPAVTQQMKFIEDYLDVQVVDRKKNGIRLTKEGQMLYSIAIKIEKCVANGEKELLKIMNKDVTFVFGASFIIGNYILPRFLNNLKENINNEVSINVSVSHEAIEDLLDKKIDMALVENYVSNDDIIYREWMEDEIVIFSNQQLPARAKAEDLLSYKWVCRNPESNTRAIFKENLDKANFPDCDTFDVTSEVTSATTIVQTVLHSDKSLTPTVSIVSRNAIESLLKSGALYESRINNQKMVRKLYIAYRKDRKHDAFIDNVVDYLLKIK</sequence>
<evidence type="ECO:0000259" key="5">
    <source>
        <dbReference type="PROSITE" id="PS50931"/>
    </source>
</evidence>
<reference evidence="6 7" key="1">
    <citation type="submission" date="2017-01" db="EMBL/GenBank/DDBJ databases">
        <title>Genome sequencing of Arcobacter sp. LPB0137.</title>
        <authorList>
            <person name="Lee G.-W."/>
            <person name="Yi H."/>
        </authorList>
    </citation>
    <scope>NUCLEOTIDE SEQUENCE [LARGE SCALE GENOMIC DNA]</scope>
    <source>
        <strain evidence="6 7">LPB0137</strain>
    </source>
</reference>
<dbReference type="PROSITE" id="PS50931">
    <property type="entry name" value="HTH_LYSR"/>
    <property type="match status" value="1"/>
</dbReference>
<dbReference type="AlphaFoldDB" id="A0A1P8KJE0"/>
<gene>
    <name evidence="6" type="ORF">LPB137_01785</name>
</gene>
<dbReference type="GO" id="GO:0003700">
    <property type="term" value="F:DNA-binding transcription factor activity"/>
    <property type="evidence" value="ECO:0007669"/>
    <property type="project" value="InterPro"/>
</dbReference>
<dbReference type="Gene3D" id="1.10.10.10">
    <property type="entry name" value="Winged helix-like DNA-binding domain superfamily/Winged helix DNA-binding domain"/>
    <property type="match status" value="1"/>
</dbReference>
<keyword evidence="7" id="KW-1185">Reference proteome</keyword>
<dbReference type="SUPFAM" id="SSF46785">
    <property type="entry name" value="Winged helix' DNA-binding domain"/>
    <property type="match status" value="1"/>
</dbReference>
<dbReference type="Gene3D" id="3.40.190.10">
    <property type="entry name" value="Periplasmic binding protein-like II"/>
    <property type="match status" value="2"/>
</dbReference>
<protein>
    <submittedName>
        <fullName evidence="6">LysR family transcriptional regulator</fullName>
    </submittedName>
</protein>
<dbReference type="InterPro" id="IPR036390">
    <property type="entry name" value="WH_DNA-bd_sf"/>
</dbReference>
<keyword evidence="4" id="KW-0804">Transcription</keyword>
<evidence type="ECO:0000256" key="2">
    <source>
        <dbReference type="ARBA" id="ARBA00023015"/>
    </source>
</evidence>
<name>A0A1P8KJE0_9BACT</name>
<dbReference type="RefSeq" id="WP_076083583.1">
    <property type="nucleotide sequence ID" value="NZ_CP019070.1"/>
</dbReference>
<dbReference type="InterPro" id="IPR005119">
    <property type="entry name" value="LysR_subst-bd"/>
</dbReference>
<feature type="domain" description="HTH lysR-type" evidence="5">
    <location>
        <begin position="3"/>
        <end position="60"/>
    </location>
</feature>